<feature type="transmembrane region" description="Helical" evidence="1">
    <location>
        <begin position="54"/>
        <end position="72"/>
    </location>
</feature>
<proteinExistence type="predicted"/>
<keyword evidence="1" id="KW-0472">Membrane</keyword>
<dbReference type="NCBIfam" id="NF033632">
    <property type="entry name" value="SLATT_4"/>
    <property type="match status" value="1"/>
</dbReference>
<dbReference type="AlphaFoldDB" id="A0A6C0DFP5"/>
<accession>A0A6C0DFP5</accession>
<sequence length="286" mass="33466">MDNIKDNTDTILSLSNEAVWTVEHESILIEWADKAMCYRWLHSRANMLYSTLNAWYTIPVIVISTLTGTANFAQERVPLEYQNYYVMIVGGFNILAGIITTIQQFLKITQLNEAHRVSGIAWDKFYRNVKIELAKHPSERIPVTQMIKLCKEEFDRLMETSPVIPDKIVESFKKHFKNSDNYVKIVKPEICDVLVSTDTFRNTWFNEENTNKKAQELLMIQSNKENMKQKMNEYNHNAVSEFKKIFYNLNNRPPMDSEIIDNLKEKIELSTLLQIIEIQQTTENTI</sequence>
<protein>
    <recommendedName>
        <fullName evidence="3">SMODS and SLOG-associating 2TM effector domain-containing protein</fullName>
    </recommendedName>
</protein>
<name>A0A6C0DFP5_9ZZZZ</name>
<evidence type="ECO:0000256" key="1">
    <source>
        <dbReference type="SAM" id="Phobius"/>
    </source>
</evidence>
<keyword evidence="1" id="KW-1133">Transmembrane helix</keyword>
<evidence type="ECO:0008006" key="3">
    <source>
        <dbReference type="Google" id="ProtNLM"/>
    </source>
</evidence>
<dbReference type="EMBL" id="MN739606">
    <property type="protein sequence ID" value="QHT15347.1"/>
    <property type="molecule type" value="Genomic_DNA"/>
</dbReference>
<reference evidence="2" key="1">
    <citation type="journal article" date="2020" name="Nature">
        <title>Giant virus diversity and host interactions through global metagenomics.</title>
        <authorList>
            <person name="Schulz F."/>
            <person name="Roux S."/>
            <person name="Paez-Espino D."/>
            <person name="Jungbluth S."/>
            <person name="Walsh D.A."/>
            <person name="Denef V.J."/>
            <person name="McMahon K.D."/>
            <person name="Konstantinidis K.T."/>
            <person name="Eloe-Fadrosh E.A."/>
            <person name="Kyrpides N.C."/>
            <person name="Woyke T."/>
        </authorList>
    </citation>
    <scope>NUCLEOTIDE SEQUENCE</scope>
    <source>
        <strain evidence="2">GVMAG-M-3300023174-144</strain>
    </source>
</reference>
<keyword evidence="1" id="KW-0812">Transmembrane</keyword>
<organism evidence="2">
    <name type="scientific">viral metagenome</name>
    <dbReference type="NCBI Taxonomy" id="1070528"/>
    <lineage>
        <taxon>unclassified sequences</taxon>
        <taxon>metagenomes</taxon>
        <taxon>organismal metagenomes</taxon>
    </lineage>
</organism>
<feature type="transmembrane region" description="Helical" evidence="1">
    <location>
        <begin position="84"/>
        <end position="106"/>
    </location>
</feature>
<evidence type="ECO:0000313" key="2">
    <source>
        <dbReference type="EMBL" id="QHT15347.1"/>
    </source>
</evidence>